<evidence type="ECO:0000256" key="3">
    <source>
        <dbReference type="ARBA" id="ARBA00022692"/>
    </source>
</evidence>
<name>A0A1I8B7N4_MELHA</name>
<evidence type="ECO:0000256" key="1">
    <source>
        <dbReference type="ARBA" id="ARBA00004141"/>
    </source>
</evidence>
<sequence length="597" mass="69152">MLLHEQAYMETTEVNQHAFVSDESSPLSSENLLVRPQKLTFFEFMWMEISRGYSLQDEQDRYTEKRKKVYAFMRIPLELEKFIFFGLRQCLDAFCHMFTFLPLRIIVNFFGCLSKTKNWTPADTCDILKVVIIICSCWFMQFVDTSMMYHLVRGQGIIKLYIFYNMLEVADKLFSSFGQDILDALFWTVSERGGRSNFLSAIFHLFVAIIYALCHTLLILLQVNFFLFIYLFFNFLATTLNVAFNSHNQSLLTIMMSNNFVELKGSVFKKFGKPNLFQMSCSDVRERFHTVVLLLIVVLRNMTAVNWKLEHLYEMTPDLIMIIAAELIVDWLKHAFITKFNEISSLVYRDFTITLAFDVLRSHQHESFSDFSDQVSRRMGFVPIPIAIMLIRVVGQSVNLHDRTTVAVISTIWITLLFIKIVNGVLMHSKAVDQVIGYSQQLAAIGEFETGECGERKPRYLSRSMPGSPHMSLYDFSDVLTQTAKKAPIIRLRRNSSKQDIDEELRIEEPPRRSQSVGNFVRQETDENIEGNEKDTSGISDKTLKNDRDEESQQQQHRMIVHPQEELANIQAYSLLENVNQTTVSTSTTDLSHDDCK</sequence>
<organism evidence="8 9">
    <name type="scientific">Meloidogyne hapla</name>
    <name type="common">Root-knot nematode worm</name>
    <dbReference type="NCBI Taxonomy" id="6305"/>
    <lineage>
        <taxon>Eukaryota</taxon>
        <taxon>Metazoa</taxon>
        <taxon>Ecdysozoa</taxon>
        <taxon>Nematoda</taxon>
        <taxon>Chromadorea</taxon>
        <taxon>Rhabditida</taxon>
        <taxon>Tylenchina</taxon>
        <taxon>Tylenchomorpha</taxon>
        <taxon>Tylenchoidea</taxon>
        <taxon>Meloidogynidae</taxon>
        <taxon>Meloidogyninae</taxon>
        <taxon>Meloidogyne</taxon>
    </lineage>
</organism>
<feature type="transmembrane region" description="Helical" evidence="7">
    <location>
        <begin position="404"/>
        <end position="422"/>
    </location>
</feature>
<dbReference type="PANTHER" id="PTHR13317:SF4">
    <property type="entry name" value="TRANSMEMBRANE ANTERIOR POSTERIOR TRANSFORMATION PROTEIN 1 HOMOLOG"/>
    <property type="match status" value="1"/>
</dbReference>
<evidence type="ECO:0000313" key="9">
    <source>
        <dbReference type="WBParaSite" id="MhA1_Contig1556.frz3.fgene1"/>
    </source>
</evidence>
<dbReference type="PANTHER" id="PTHR13317">
    <property type="entry name" value="TRANSMEMBRANE ANTERIOR POSTERIOR TRANSFORMATION PROTEIN 1 HOMOLOG"/>
    <property type="match status" value="1"/>
</dbReference>
<feature type="transmembrane region" description="Helical" evidence="7">
    <location>
        <begin position="198"/>
        <end position="219"/>
    </location>
</feature>
<feature type="transmembrane region" description="Helical" evidence="7">
    <location>
        <begin position="225"/>
        <end position="244"/>
    </location>
</feature>
<evidence type="ECO:0000256" key="4">
    <source>
        <dbReference type="ARBA" id="ARBA00022989"/>
    </source>
</evidence>
<dbReference type="AlphaFoldDB" id="A0A1I8B7N4"/>
<dbReference type="GO" id="GO:0036064">
    <property type="term" value="C:ciliary basal body"/>
    <property type="evidence" value="ECO:0007669"/>
    <property type="project" value="TreeGrafter"/>
</dbReference>
<evidence type="ECO:0000256" key="6">
    <source>
        <dbReference type="SAM" id="MobiDB-lite"/>
    </source>
</evidence>
<feature type="transmembrane region" description="Helical" evidence="7">
    <location>
        <begin position="379"/>
        <end position="398"/>
    </location>
</feature>
<keyword evidence="5 7" id="KW-0472">Membrane</keyword>
<proteinExistence type="inferred from homology"/>
<dbReference type="OMA" id="TIMLIRV"/>
<evidence type="ECO:0000256" key="7">
    <source>
        <dbReference type="SAM" id="Phobius"/>
    </source>
</evidence>
<dbReference type="Proteomes" id="UP000095281">
    <property type="component" value="Unplaced"/>
</dbReference>
<evidence type="ECO:0000256" key="5">
    <source>
        <dbReference type="ARBA" id="ARBA00023136"/>
    </source>
</evidence>
<reference evidence="9" key="1">
    <citation type="submission" date="2016-11" db="UniProtKB">
        <authorList>
            <consortium name="WormBaseParasite"/>
        </authorList>
    </citation>
    <scope>IDENTIFICATION</scope>
</reference>
<keyword evidence="4 7" id="KW-1133">Transmembrane helix</keyword>
<evidence type="ECO:0000313" key="8">
    <source>
        <dbReference type="Proteomes" id="UP000095281"/>
    </source>
</evidence>
<dbReference type="GO" id="GO:0045724">
    <property type="term" value="P:positive regulation of cilium assembly"/>
    <property type="evidence" value="ECO:0007669"/>
    <property type="project" value="TreeGrafter"/>
</dbReference>
<dbReference type="WBParaSite" id="MhA1_Contig1556.frz3.fgene1">
    <property type="protein sequence ID" value="MhA1_Contig1556.frz3.fgene1"/>
    <property type="gene ID" value="MhA1_Contig1556.frz3.fgene1"/>
</dbReference>
<keyword evidence="8" id="KW-1185">Reference proteome</keyword>
<accession>A0A1I8B7N4</accession>
<dbReference type="Pfam" id="PF05346">
    <property type="entry name" value="DUF747"/>
    <property type="match status" value="1"/>
</dbReference>
<comment type="similarity">
    <text evidence="2">Belongs to the TAPT1 family.</text>
</comment>
<feature type="compositionally biased region" description="Basic and acidic residues" evidence="6">
    <location>
        <begin position="531"/>
        <end position="548"/>
    </location>
</feature>
<feature type="region of interest" description="Disordered" evidence="6">
    <location>
        <begin position="501"/>
        <end position="564"/>
    </location>
</feature>
<keyword evidence="3 7" id="KW-0812">Transmembrane</keyword>
<protein>
    <submittedName>
        <fullName evidence="9">Protein TAPT1 homolog</fullName>
    </submittedName>
</protein>
<comment type="subcellular location">
    <subcellularLocation>
        <location evidence="1">Membrane</location>
        <topology evidence="1">Multi-pass membrane protein</topology>
    </subcellularLocation>
</comment>
<dbReference type="GO" id="GO:0005789">
    <property type="term" value="C:endoplasmic reticulum membrane"/>
    <property type="evidence" value="ECO:0007669"/>
    <property type="project" value="TreeGrafter"/>
</dbReference>
<dbReference type="InterPro" id="IPR008010">
    <property type="entry name" value="Tatp1"/>
</dbReference>
<evidence type="ECO:0000256" key="2">
    <source>
        <dbReference type="ARBA" id="ARBA00008803"/>
    </source>
</evidence>